<dbReference type="EMBL" id="JAENGZ010003064">
    <property type="protein sequence ID" value="KAG6942264.1"/>
    <property type="molecule type" value="Genomic_DNA"/>
</dbReference>
<evidence type="ECO:0000313" key="2">
    <source>
        <dbReference type="Proteomes" id="UP000688947"/>
    </source>
</evidence>
<dbReference type="Proteomes" id="UP000688947">
    <property type="component" value="Unassembled WGS sequence"/>
</dbReference>
<gene>
    <name evidence="1" type="ORF">JG687_00019158</name>
</gene>
<evidence type="ECO:0000313" key="1">
    <source>
        <dbReference type="EMBL" id="KAG6942264.1"/>
    </source>
</evidence>
<dbReference type="AlphaFoldDB" id="A0A8T1TNN4"/>
<protein>
    <submittedName>
        <fullName evidence="1">Uncharacterized protein</fullName>
    </submittedName>
</protein>
<comment type="caution">
    <text evidence="1">The sequence shown here is derived from an EMBL/GenBank/DDBJ whole genome shotgun (WGS) entry which is preliminary data.</text>
</comment>
<proteinExistence type="predicted"/>
<sequence>MAYLTPNNAAEFWNRGFVLHHLRLEADEVHAALAEIQQLDYEPIFGDVYDERMDQFREQANITMLTPAVAAIHQRVEYLVSINDEWVVDETSWHALRSNQTGSNYIMITRL</sequence>
<organism evidence="1 2">
    <name type="scientific">Phytophthora cactorum</name>
    <dbReference type="NCBI Taxonomy" id="29920"/>
    <lineage>
        <taxon>Eukaryota</taxon>
        <taxon>Sar</taxon>
        <taxon>Stramenopiles</taxon>
        <taxon>Oomycota</taxon>
        <taxon>Peronosporomycetes</taxon>
        <taxon>Peronosporales</taxon>
        <taxon>Peronosporaceae</taxon>
        <taxon>Phytophthora</taxon>
    </lineage>
</organism>
<accession>A0A8T1TNN4</accession>
<name>A0A8T1TNN4_9STRA</name>
<dbReference type="OrthoDB" id="125925at2759"/>
<reference evidence="1" key="1">
    <citation type="submission" date="2021-01" db="EMBL/GenBank/DDBJ databases">
        <title>Phytophthora aleatoria, a newly-described species from Pinus radiata is distinct from Phytophthora cactorum isolates based on comparative genomics.</title>
        <authorList>
            <person name="Mcdougal R."/>
            <person name="Panda P."/>
            <person name="Williams N."/>
            <person name="Studholme D.J."/>
        </authorList>
    </citation>
    <scope>NUCLEOTIDE SEQUENCE</scope>
    <source>
        <strain evidence="1">NZFS 3830</strain>
    </source>
</reference>